<gene>
    <name evidence="2" type="ORF">EXIGLDRAFT_659523</name>
</gene>
<evidence type="ECO:0000313" key="2">
    <source>
        <dbReference type="EMBL" id="KZV80472.1"/>
    </source>
</evidence>
<accession>A0A165BEQ6</accession>
<dbReference type="InterPro" id="IPR052523">
    <property type="entry name" value="Trichothecene_AcTrans"/>
</dbReference>
<keyword evidence="2" id="KW-0012">Acyltransferase</keyword>
<evidence type="ECO:0000313" key="3">
    <source>
        <dbReference type="Proteomes" id="UP000077266"/>
    </source>
</evidence>
<dbReference type="InParanoid" id="A0A165BEQ6"/>
<dbReference type="GO" id="GO:0016747">
    <property type="term" value="F:acyltransferase activity, transferring groups other than amino-acyl groups"/>
    <property type="evidence" value="ECO:0007669"/>
    <property type="project" value="InterPro"/>
</dbReference>
<dbReference type="CDD" id="cd04301">
    <property type="entry name" value="NAT_SF"/>
    <property type="match status" value="1"/>
</dbReference>
<keyword evidence="2" id="KW-0808">Transferase</keyword>
<keyword evidence="3" id="KW-1185">Reference proteome</keyword>
<reference evidence="2 3" key="1">
    <citation type="journal article" date="2016" name="Mol. Biol. Evol.">
        <title>Comparative Genomics of Early-Diverging Mushroom-Forming Fungi Provides Insights into the Origins of Lignocellulose Decay Capabilities.</title>
        <authorList>
            <person name="Nagy L.G."/>
            <person name="Riley R."/>
            <person name="Tritt A."/>
            <person name="Adam C."/>
            <person name="Daum C."/>
            <person name="Floudas D."/>
            <person name="Sun H."/>
            <person name="Yadav J.S."/>
            <person name="Pangilinan J."/>
            <person name="Larsson K.H."/>
            <person name="Matsuura K."/>
            <person name="Barry K."/>
            <person name="Labutti K."/>
            <person name="Kuo R."/>
            <person name="Ohm R.A."/>
            <person name="Bhattacharya S.S."/>
            <person name="Shirouzu T."/>
            <person name="Yoshinaga Y."/>
            <person name="Martin F.M."/>
            <person name="Grigoriev I.V."/>
            <person name="Hibbett D.S."/>
        </authorList>
    </citation>
    <scope>NUCLEOTIDE SEQUENCE [LARGE SCALE GENOMIC DNA]</scope>
    <source>
        <strain evidence="2 3">HHB12029</strain>
    </source>
</reference>
<organism evidence="2 3">
    <name type="scientific">Exidia glandulosa HHB12029</name>
    <dbReference type="NCBI Taxonomy" id="1314781"/>
    <lineage>
        <taxon>Eukaryota</taxon>
        <taxon>Fungi</taxon>
        <taxon>Dikarya</taxon>
        <taxon>Basidiomycota</taxon>
        <taxon>Agaricomycotina</taxon>
        <taxon>Agaricomycetes</taxon>
        <taxon>Auriculariales</taxon>
        <taxon>Exidiaceae</taxon>
        <taxon>Exidia</taxon>
    </lineage>
</organism>
<name>A0A165BEQ6_EXIGL</name>
<dbReference type="STRING" id="1314781.A0A165BEQ6"/>
<dbReference type="OrthoDB" id="2838915at2759"/>
<evidence type="ECO:0000259" key="1">
    <source>
        <dbReference type="PROSITE" id="PS51186"/>
    </source>
</evidence>
<dbReference type="InterPro" id="IPR000182">
    <property type="entry name" value="GNAT_dom"/>
</dbReference>
<protein>
    <submittedName>
        <fullName evidence="2">Acyl-CoA N-acyltransferase</fullName>
    </submittedName>
</protein>
<dbReference type="AlphaFoldDB" id="A0A165BEQ6"/>
<feature type="non-terminal residue" evidence="2">
    <location>
        <position position="229"/>
    </location>
</feature>
<dbReference type="PROSITE" id="PS51186">
    <property type="entry name" value="GNAT"/>
    <property type="match status" value="1"/>
</dbReference>
<dbReference type="Gene3D" id="3.40.630.30">
    <property type="match status" value="1"/>
</dbReference>
<dbReference type="PANTHER" id="PTHR42791">
    <property type="entry name" value="GNAT FAMILY ACETYLTRANSFERASE"/>
    <property type="match status" value="1"/>
</dbReference>
<dbReference type="InterPro" id="IPR016181">
    <property type="entry name" value="Acyl_CoA_acyltransferase"/>
</dbReference>
<sequence>MSSSFSIRPAQVSDVPAMARLGTEAFRLDRNTQVKAMGADPYDHEATMNELLPGWIARAPEKGFTVVAADDASGEILGWVCWGIATGCSAPSPTPTDHDAKEREARAEPDPVARLGRLTSVNMRRWMDILMPPGTACMFFMSIAVHPAHQGRGVGSALVRTGTERADQDGLFIWMHASEAGALMVQKHGFEVVGEYDVDLDEFAIAPPPLPELARGEGKWGHYTFKYMK</sequence>
<dbReference type="SUPFAM" id="SSF55729">
    <property type="entry name" value="Acyl-CoA N-acyltransferases (Nat)"/>
    <property type="match status" value="1"/>
</dbReference>
<dbReference type="EMBL" id="KV426477">
    <property type="protein sequence ID" value="KZV80472.1"/>
    <property type="molecule type" value="Genomic_DNA"/>
</dbReference>
<dbReference type="Pfam" id="PF00583">
    <property type="entry name" value="Acetyltransf_1"/>
    <property type="match status" value="1"/>
</dbReference>
<proteinExistence type="predicted"/>
<dbReference type="Proteomes" id="UP000077266">
    <property type="component" value="Unassembled WGS sequence"/>
</dbReference>
<dbReference type="PANTHER" id="PTHR42791:SF1">
    <property type="entry name" value="N-ACETYLTRANSFERASE DOMAIN-CONTAINING PROTEIN"/>
    <property type="match status" value="1"/>
</dbReference>
<feature type="domain" description="N-acetyltransferase" evidence="1">
    <location>
        <begin position="5"/>
        <end position="211"/>
    </location>
</feature>